<accession>A0ABS8D2S6</accession>
<sequence>MSVSDVYIALVPAAGVGARMLSDRPKQYLEVDGKPILWHTIAALHQDARISQVCVVIAPDDPWFDQFTWTDLPLLRVEKVGGASRAESVRNGLAALDVDITKKNPWILVHDAARPCLGGKELTALMNEVSGDSVGGILAVPVPDTVKRANADFHIVETVPREVLWLAQTPQMFRWGLLSKAHEGSLKLVTDEASAIEALGLSPRLVSGSRNNLKVTFPEDMMVVSALLGGLKQSNPSS</sequence>
<comment type="similarity">
    <text evidence="3 7">Belongs to the IspD/TarI cytidylyltransferase family. IspD subfamily.</text>
</comment>
<dbReference type="InterPro" id="IPR050088">
    <property type="entry name" value="IspD/TarI_cytidylyltransf_bact"/>
</dbReference>
<dbReference type="Pfam" id="PF01128">
    <property type="entry name" value="IspD"/>
    <property type="match status" value="1"/>
</dbReference>
<dbReference type="InterPro" id="IPR029044">
    <property type="entry name" value="Nucleotide-diphossugar_trans"/>
</dbReference>
<dbReference type="HAMAP" id="MF_00108">
    <property type="entry name" value="IspD"/>
    <property type="match status" value="1"/>
</dbReference>
<dbReference type="EMBL" id="JAJBZT010000001">
    <property type="protein sequence ID" value="MCB6182480.1"/>
    <property type="molecule type" value="Genomic_DNA"/>
</dbReference>
<dbReference type="InterPro" id="IPR018294">
    <property type="entry name" value="ISPD_synthase_CS"/>
</dbReference>
<comment type="catalytic activity">
    <reaction evidence="1 7">
        <text>2-C-methyl-D-erythritol 4-phosphate + CTP + H(+) = 4-CDP-2-C-methyl-D-erythritol + diphosphate</text>
        <dbReference type="Rhea" id="RHEA:13429"/>
        <dbReference type="ChEBI" id="CHEBI:15378"/>
        <dbReference type="ChEBI" id="CHEBI:33019"/>
        <dbReference type="ChEBI" id="CHEBI:37563"/>
        <dbReference type="ChEBI" id="CHEBI:57823"/>
        <dbReference type="ChEBI" id="CHEBI:58262"/>
        <dbReference type="EC" id="2.7.7.60"/>
    </reaction>
</comment>
<dbReference type="EC" id="2.7.7.60" evidence="7"/>
<comment type="pathway">
    <text evidence="2 7">Isoprenoid biosynthesis; isopentenyl diphosphate biosynthesis via DXP pathway; isopentenyl diphosphate from 1-deoxy-D-xylulose 5-phosphate: step 2/6.</text>
</comment>
<keyword evidence="6 7" id="KW-0414">Isoprene biosynthesis</keyword>
<dbReference type="PANTHER" id="PTHR32125:SF4">
    <property type="entry name" value="2-C-METHYL-D-ERYTHRITOL 4-PHOSPHATE CYTIDYLYLTRANSFERASE, CHLOROPLASTIC"/>
    <property type="match status" value="1"/>
</dbReference>
<evidence type="ECO:0000313" key="8">
    <source>
        <dbReference type="EMBL" id="MCB6182480.1"/>
    </source>
</evidence>
<dbReference type="NCBIfam" id="TIGR00453">
    <property type="entry name" value="ispD"/>
    <property type="match status" value="1"/>
</dbReference>
<evidence type="ECO:0000256" key="5">
    <source>
        <dbReference type="ARBA" id="ARBA00022695"/>
    </source>
</evidence>
<proteinExistence type="inferred from homology"/>
<feature type="site" description="Transition state stabilizer" evidence="7">
    <location>
        <position position="26"/>
    </location>
</feature>
<dbReference type="CDD" id="cd02516">
    <property type="entry name" value="CDP-ME_synthetase"/>
    <property type="match status" value="1"/>
</dbReference>
<dbReference type="InterPro" id="IPR001228">
    <property type="entry name" value="IspD"/>
</dbReference>
<dbReference type="PANTHER" id="PTHR32125">
    <property type="entry name" value="2-C-METHYL-D-ERYTHRITOL 4-PHOSPHATE CYTIDYLYLTRANSFERASE, CHLOROPLASTIC"/>
    <property type="match status" value="1"/>
</dbReference>
<evidence type="ECO:0000256" key="7">
    <source>
        <dbReference type="HAMAP-Rule" id="MF_00108"/>
    </source>
</evidence>
<evidence type="ECO:0000256" key="4">
    <source>
        <dbReference type="ARBA" id="ARBA00022679"/>
    </source>
</evidence>
<keyword evidence="5 7" id="KW-0548">Nucleotidyltransferase</keyword>
<evidence type="ECO:0000256" key="6">
    <source>
        <dbReference type="ARBA" id="ARBA00023229"/>
    </source>
</evidence>
<evidence type="ECO:0000256" key="3">
    <source>
        <dbReference type="ARBA" id="ARBA00009789"/>
    </source>
</evidence>
<name>A0ABS8D2S6_9NEIS</name>
<dbReference type="InterPro" id="IPR034683">
    <property type="entry name" value="IspD/TarI"/>
</dbReference>
<dbReference type="Gene3D" id="3.90.550.10">
    <property type="entry name" value="Spore Coat Polysaccharide Biosynthesis Protein SpsA, Chain A"/>
    <property type="match status" value="1"/>
</dbReference>
<organism evidence="8 9">
    <name type="scientific">Leeia speluncae</name>
    <dbReference type="NCBI Taxonomy" id="2884804"/>
    <lineage>
        <taxon>Bacteria</taxon>
        <taxon>Pseudomonadati</taxon>
        <taxon>Pseudomonadota</taxon>
        <taxon>Betaproteobacteria</taxon>
        <taxon>Neisseriales</taxon>
        <taxon>Leeiaceae</taxon>
        <taxon>Leeia</taxon>
    </lineage>
</organism>
<keyword evidence="4 7" id="KW-0808">Transferase</keyword>
<gene>
    <name evidence="7 8" type="primary">ispD</name>
    <name evidence="8" type="ORF">LIN78_02815</name>
</gene>
<comment type="caution">
    <text evidence="8">The sequence shown here is derived from an EMBL/GenBank/DDBJ whole genome shotgun (WGS) entry which is preliminary data.</text>
</comment>
<dbReference type="PROSITE" id="PS01295">
    <property type="entry name" value="ISPD"/>
    <property type="match status" value="1"/>
</dbReference>
<keyword evidence="9" id="KW-1185">Reference proteome</keyword>
<protein>
    <recommendedName>
        <fullName evidence="7">2-C-methyl-D-erythritol 4-phosphate cytidylyltransferase</fullName>
        <ecNumber evidence="7">2.7.7.60</ecNumber>
    </recommendedName>
    <alternativeName>
        <fullName evidence="7">4-diphosphocytidyl-2C-methyl-D-erythritol synthase</fullName>
    </alternativeName>
    <alternativeName>
        <fullName evidence="7">MEP cytidylyltransferase</fullName>
        <shortName evidence="7">MCT</shortName>
    </alternativeName>
</protein>
<reference evidence="8" key="1">
    <citation type="submission" date="2021-10" db="EMBL/GenBank/DDBJ databases">
        <title>The complete genome sequence of Leeia sp. TBRC 13508.</title>
        <authorList>
            <person name="Charoenyingcharoen P."/>
            <person name="Yukphan P."/>
        </authorList>
    </citation>
    <scope>NUCLEOTIDE SEQUENCE</scope>
    <source>
        <strain evidence="8">TBRC 13508</strain>
    </source>
</reference>
<dbReference type="GO" id="GO:0050518">
    <property type="term" value="F:2-C-methyl-D-erythritol 4-phosphate cytidylyltransferase activity"/>
    <property type="evidence" value="ECO:0007669"/>
    <property type="project" value="UniProtKB-EC"/>
</dbReference>
<dbReference type="Proteomes" id="UP001165395">
    <property type="component" value="Unassembled WGS sequence"/>
</dbReference>
<feature type="site" description="Transition state stabilizer" evidence="7">
    <location>
        <position position="19"/>
    </location>
</feature>
<comment type="function">
    <text evidence="7">Catalyzes the formation of 4-diphosphocytidyl-2-C-methyl-D-erythritol from CTP and 2-C-methyl-D-erythritol 4-phosphate (MEP).</text>
</comment>
<feature type="site" description="Positions MEP for the nucleophilic attack" evidence="7">
    <location>
        <position position="161"/>
    </location>
</feature>
<dbReference type="SUPFAM" id="SSF53448">
    <property type="entry name" value="Nucleotide-diphospho-sugar transferases"/>
    <property type="match status" value="1"/>
</dbReference>
<dbReference type="RefSeq" id="WP_227178233.1">
    <property type="nucleotide sequence ID" value="NZ_JAJBZT010000001.1"/>
</dbReference>
<evidence type="ECO:0000256" key="1">
    <source>
        <dbReference type="ARBA" id="ARBA00001282"/>
    </source>
</evidence>
<feature type="site" description="Positions MEP for the nucleophilic attack" evidence="7">
    <location>
        <position position="214"/>
    </location>
</feature>
<evidence type="ECO:0000256" key="2">
    <source>
        <dbReference type="ARBA" id="ARBA00004787"/>
    </source>
</evidence>
<evidence type="ECO:0000313" key="9">
    <source>
        <dbReference type="Proteomes" id="UP001165395"/>
    </source>
</evidence>